<dbReference type="OrthoDB" id="8764943at2"/>
<evidence type="ECO:0000313" key="10">
    <source>
        <dbReference type="EMBL" id="QHN66080.1"/>
    </source>
</evidence>
<dbReference type="Proteomes" id="UP000464318">
    <property type="component" value="Chromosome"/>
</dbReference>
<dbReference type="Gene3D" id="2.170.130.10">
    <property type="entry name" value="TonB-dependent receptor, plug domain"/>
    <property type="match status" value="1"/>
</dbReference>
<keyword evidence="4 7" id="KW-0812">Transmembrane</keyword>
<keyword evidence="3 7" id="KW-1134">Transmembrane beta strand</keyword>
<evidence type="ECO:0000256" key="3">
    <source>
        <dbReference type="ARBA" id="ARBA00022452"/>
    </source>
</evidence>
<sequence length="839" mass="94328">MIKNIEISTIIRKRALPIAVAMSAASFSFAQEKLNISGQVTNQNNQGVAYASVSFHHKTDSSVRDAILTDENGKYSISLPSGEYSISIEAIDYKKYITQRAFSLQSTNGNFKIQKEESATLSSTKNIEGVTIVASSNKAYKVELDKKVYDPSTDVLSKGGNLQDVLSNVPSVDVDIDGTVSMRGNSNVTFLINGKPSALLGIDSGSNALQAIPADQIERIEVITNPSSKFEASGTAGILNIILKKSKSKGFNGSVEGALGYLPMSRLNTNLSWKQGNFIWYLNGGGGQSRREHTRENNTRYFDAHNITTSTLNQTTDNRNDGKNYNLNTGFTLDITDKTSINLSGLLRHMNNEGRDSVDYEKLTSLSSSYSNRLSLSNGKGTSMQGDFGIDHKFNTKGHNLSASFSIQKNENEDKNNIKETVNSAFVSRNLVDQNTTNRTLLGKIDYELPIGEVSRLEAGYRFDRNSNDYDYKVLKSTDDINFSIVDNFTSQTNYTEMFNSFYTQFKSKFNRFGYQLGLRVENTSIDISFSNPVLGNTAMSKSYTDLFPSIFLSYDISGSNKNQLLLNYSRRIKRPRSFFLVPFNSFNLNDDRNIFEGNLDLNPEFSHQLELGYAIQKGKLTINPTLYYKKDEGETQMVTLRESSTSDVLRSKPYNIGTKEKLGLDINATADIFSWWKIMGNIDLYLYKTTGSFYDASLMDKPLSFEGNGFSGKGRLTSTFKIDKTLSIQVQGMFKGGKKTESSRNKDEYSINFGANKTLWKGNGTLSFNIQDIFNTRAMRKYSYGDSFERYGYMQFQPRTFTLSLSYRFKQGEKIDQPKRRQSHPHENNNEDEQRETM</sequence>
<dbReference type="Pfam" id="PF13620">
    <property type="entry name" value="CarboxypepD_reg"/>
    <property type="match status" value="1"/>
</dbReference>
<feature type="signal peptide" evidence="9">
    <location>
        <begin position="1"/>
        <end position="30"/>
    </location>
</feature>
<gene>
    <name evidence="10" type="ORF">DBX24_01855</name>
</gene>
<evidence type="ECO:0000256" key="4">
    <source>
        <dbReference type="ARBA" id="ARBA00022692"/>
    </source>
</evidence>
<keyword evidence="2 7" id="KW-0813">Transport</keyword>
<dbReference type="InterPro" id="IPR041700">
    <property type="entry name" value="OMP_b-brl_3"/>
</dbReference>
<keyword evidence="11" id="KW-1185">Reference proteome</keyword>
<evidence type="ECO:0000256" key="9">
    <source>
        <dbReference type="SAM" id="SignalP"/>
    </source>
</evidence>
<dbReference type="Pfam" id="PF07715">
    <property type="entry name" value="Plug"/>
    <property type="match status" value="1"/>
</dbReference>
<dbReference type="GO" id="GO:0009279">
    <property type="term" value="C:cell outer membrane"/>
    <property type="evidence" value="ECO:0007669"/>
    <property type="project" value="UniProtKB-SubCell"/>
</dbReference>
<dbReference type="Gene3D" id="2.40.170.20">
    <property type="entry name" value="TonB-dependent receptor, beta-barrel domain"/>
    <property type="match status" value="1"/>
</dbReference>
<dbReference type="KEGG" id="bcad:DBX24_01855"/>
<accession>A0A6P1QZG5</accession>
<dbReference type="Pfam" id="PF14905">
    <property type="entry name" value="OMP_b-brl_3"/>
    <property type="match status" value="1"/>
</dbReference>
<keyword evidence="5 7" id="KW-0472">Membrane</keyword>
<evidence type="ECO:0000256" key="1">
    <source>
        <dbReference type="ARBA" id="ARBA00004571"/>
    </source>
</evidence>
<dbReference type="InterPro" id="IPR012910">
    <property type="entry name" value="Plug_dom"/>
</dbReference>
<keyword evidence="6 7" id="KW-0998">Cell outer membrane</keyword>
<dbReference type="PANTHER" id="PTHR40980">
    <property type="entry name" value="PLUG DOMAIN-CONTAINING PROTEIN"/>
    <property type="match status" value="1"/>
</dbReference>
<dbReference type="AlphaFoldDB" id="A0A6P1QZG5"/>
<evidence type="ECO:0000313" key="11">
    <source>
        <dbReference type="Proteomes" id="UP000464318"/>
    </source>
</evidence>
<proteinExistence type="inferred from homology"/>
<dbReference type="InterPro" id="IPR039426">
    <property type="entry name" value="TonB-dep_rcpt-like"/>
</dbReference>
<dbReference type="InterPro" id="IPR037066">
    <property type="entry name" value="Plug_dom_sf"/>
</dbReference>
<reference evidence="10 11" key="1">
    <citation type="submission" date="2018-04" db="EMBL/GenBank/DDBJ databases">
        <title>Characteristic and Complete Genome Sequencing of A Novel Member of Infective Endocarditis Causative Bacteria: Bergeyella cardium QL-PH.</title>
        <authorList>
            <person name="Pan H."/>
            <person name="Sun E."/>
            <person name="Zhang Y."/>
        </authorList>
    </citation>
    <scope>NUCLEOTIDE SEQUENCE [LARGE SCALE GENOMIC DNA]</scope>
    <source>
        <strain evidence="10 11">HPQL</strain>
    </source>
</reference>
<evidence type="ECO:0000256" key="8">
    <source>
        <dbReference type="SAM" id="MobiDB-lite"/>
    </source>
</evidence>
<dbReference type="SUPFAM" id="SSF49464">
    <property type="entry name" value="Carboxypeptidase regulatory domain-like"/>
    <property type="match status" value="1"/>
</dbReference>
<feature type="region of interest" description="Disordered" evidence="8">
    <location>
        <begin position="814"/>
        <end position="839"/>
    </location>
</feature>
<dbReference type="InterPro" id="IPR036942">
    <property type="entry name" value="Beta-barrel_TonB_sf"/>
</dbReference>
<keyword evidence="10" id="KW-0675">Receptor</keyword>
<keyword evidence="9" id="KW-0732">Signal</keyword>
<evidence type="ECO:0000256" key="6">
    <source>
        <dbReference type="ARBA" id="ARBA00023237"/>
    </source>
</evidence>
<evidence type="ECO:0000256" key="5">
    <source>
        <dbReference type="ARBA" id="ARBA00023136"/>
    </source>
</evidence>
<dbReference type="InterPro" id="IPR008969">
    <property type="entry name" value="CarboxyPept-like_regulatory"/>
</dbReference>
<feature type="compositionally biased region" description="Basic and acidic residues" evidence="8">
    <location>
        <begin position="814"/>
        <end position="830"/>
    </location>
</feature>
<evidence type="ECO:0000256" key="2">
    <source>
        <dbReference type="ARBA" id="ARBA00022448"/>
    </source>
</evidence>
<evidence type="ECO:0000256" key="7">
    <source>
        <dbReference type="PROSITE-ProRule" id="PRU01360"/>
    </source>
</evidence>
<dbReference type="PROSITE" id="PS52016">
    <property type="entry name" value="TONB_DEPENDENT_REC_3"/>
    <property type="match status" value="1"/>
</dbReference>
<feature type="chain" id="PRO_5043490133" evidence="9">
    <location>
        <begin position="31"/>
        <end position="839"/>
    </location>
</feature>
<name>A0A6P1QZG5_9FLAO</name>
<dbReference type="SUPFAM" id="SSF56935">
    <property type="entry name" value="Porins"/>
    <property type="match status" value="1"/>
</dbReference>
<comment type="subcellular location">
    <subcellularLocation>
        <location evidence="1 7">Cell outer membrane</location>
        <topology evidence="1 7">Multi-pass membrane protein</topology>
    </subcellularLocation>
</comment>
<dbReference type="PANTHER" id="PTHR40980:SF4">
    <property type="entry name" value="TONB-DEPENDENT RECEPTOR-LIKE BETA-BARREL DOMAIN-CONTAINING PROTEIN"/>
    <property type="match status" value="1"/>
</dbReference>
<dbReference type="Gene3D" id="2.60.40.1120">
    <property type="entry name" value="Carboxypeptidase-like, regulatory domain"/>
    <property type="match status" value="1"/>
</dbReference>
<dbReference type="EMBL" id="CP029149">
    <property type="protein sequence ID" value="QHN66080.1"/>
    <property type="molecule type" value="Genomic_DNA"/>
</dbReference>
<comment type="similarity">
    <text evidence="7">Belongs to the TonB-dependent receptor family.</text>
</comment>
<organism evidence="10 11">
    <name type="scientific">Bergeyella cardium</name>
    <dbReference type="NCBI Taxonomy" id="1585976"/>
    <lineage>
        <taxon>Bacteria</taxon>
        <taxon>Pseudomonadati</taxon>
        <taxon>Bacteroidota</taxon>
        <taxon>Flavobacteriia</taxon>
        <taxon>Flavobacteriales</taxon>
        <taxon>Weeksellaceae</taxon>
        <taxon>Bergeyella</taxon>
    </lineage>
</organism>
<protein>
    <submittedName>
        <fullName evidence="10">TonB-dependent receptor</fullName>
    </submittedName>
</protein>